<name>A0A9P6LTA1_9FUNG</name>
<proteinExistence type="predicted"/>
<keyword evidence="3" id="KW-1185">Reference proteome</keyword>
<feature type="region of interest" description="Disordered" evidence="1">
    <location>
        <begin position="130"/>
        <end position="154"/>
    </location>
</feature>
<sequence length="193" mass="21036">MLSRSIVPLPKNVLSLQQALELTNIYLENAYKTKDQDIALVLCHDAEVTLSQAKNNTKKNRTLPKDAGDQTLREGIAAAFIDLGKLLESQGYQDVAEVICKKAEKWGGDTQDPGRLTRNLNNFAHSEKDVLDSGSSTADLSANNQKQPRATATISPTIFATNVGPLTSEIKLPESDERLTNTPQLACCLSLLQ</sequence>
<protein>
    <submittedName>
        <fullName evidence="2">Uncharacterized protein</fullName>
    </submittedName>
</protein>
<reference evidence="2" key="1">
    <citation type="journal article" date="2020" name="Fungal Divers.">
        <title>Resolving the Mortierellaceae phylogeny through synthesis of multi-gene phylogenetics and phylogenomics.</title>
        <authorList>
            <person name="Vandepol N."/>
            <person name="Liber J."/>
            <person name="Desiro A."/>
            <person name="Na H."/>
            <person name="Kennedy M."/>
            <person name="Barry K."/>
            <person name="Grigoriev I.V."/>
            <person name="Miller A.N."/>
            <person name="O'Donnell K."/>
            <person name="Stajich J.E."/>
            <person name="Bonito G."/>
        </authorList>
    </citation>
    <scope>NUCLEOTIDE SEQUENCE</scope>
    <source>
        <strain evidence="2">MES-2147</strain>
    </source>
</reference>
<organism evidence="2 3">
    <name type="scientific">Modicella reniformis</name>
    <dbReference type="NCBI Taxonomy" id="1440133"/>
    <lineage>
        <taxon>Eukaryota</taxon>
        <taxon>Fungi</taxon>
        <taxon>Fungi incertae sedis</taxon>
        <taxon>Mucoromycota</taxon>
        <taxon>Mortierellomycotina</taxon>
        <taxon>Mortierellomycetes</taxon>
        <taxon>Mortierellales</taxon>
        <taxon>Mortierellaceae</taxon>
        <taxon>Modicella</taxon>
    </lineage>
</organism>
<feature type="compositionally biased region" description="Polar residues" evidence="1">
    <location>
        <begin position="133"/>
        <end position="154"/>
    </location>
</feature>
<evidence type="ECO:0000313" key="2">
    <source>
        <dbReference type="EMBL" id="KAF9937990.1"/>
    </source>
</evidence>
<evidence type="ECO:0000313" key="3">
    <source>
        <dbReference type="Proteomes" id="UP000749646"/>
    </source>
</evidence>
<accession>A0A9P6LTA1</accession>
<evidence type="ECO:0000256" key="1">
    <source>
        <dbReference type="SAM" id="MobiDB-lite"/>
    </source>
</evidence>
<dbReference type="OrthoDB" id="2445729at2759"/>
<comment type="caution">
    <text evidence="2">The sequence shown here is derived from an EMBL/GenBank/DDBJ whole genome shotgun (WGS) entry which is preliminary data.</text>
</comment>
<dbReference type="AlphaFoldDB" id="A0A9P6LTA1"/>
<feature type="non-terminal residue" evidence="2">
    <location>
        <position position="193"/>
    </location>
</feature>
<dbReference type="EMBL" id="JAAAHW010009637">
    <property type="protein sequence ID" value="KAF9937990.1"/>
    <property type="molecule type" value="Genomic_DNA"/>
</dbReference>
<gene>
    <name evidence="2" type="ORF">BGZ65_000684</name>
</gene>
<dbReference type="Proteomes" id="UP000749646">
    <property type="component" value="Unassembled WGS sequence"/>
</dbReference>